<protein>
    <submittedName>
        <fullName evidence="2">Serine/threonine protein phosphatase</fullName>
    </submittedName>
</protein>
<sequence length="281" mass="32080">MSILVFDDLKGDTDMKITTYQQKSPLKQECEDSFFCNEHNMMYGVCDGATPLVPFCDEEGHNGAYIASHLFASHFTSLREINSLQGEVAKANELLQNKMLEYKVDTRKKDHLWCTCIAAVQIEGEKLEYAQFGDCMIVAILQNGAIRVLTKDTVKGISKRAKKKREKDRKEGLPVPEEHVFQDVREQLKYNRYLANMPNGYSVANGMKEAMTYLQHGELHVADVSGIFICSDGLFHPEWSLEQTVAYIRKNSIKEYVAIIERLEGENRIRPDDKTVIMIDL</sequence>
<dbReference type="Proteomes" id="UP000175706">
    <property type="component" value="Unassembled WGS sequence"/>
</dbReference>
<proteinExistence type="predicted"/>
<name>A0A1E8B494_BACMY</name>
<accession>A0A1E8B494</accession>
<dbReference type="Gene3D" id="3.60.40.10">
    <property type="entry name" value="PPM-type phosphatase domain"/>
    <property type="match status" value="1"/>
</dbReference>
<dbReference type="EMBL" id="LXLT01000055">
    <property type="protein sequence ID" value="OFD75271.1"/>
    <property type="molecule type" value="Genomic_DNA"/>
</dbReference>
<dbReference type="PATRIC" id="fig|86662.25.peg.3744"/>
<evidence type="ECO:0000313" key="2">
    <source>
        <dbReference type="EMBL" id="OFD75271.1"/>
    </source>
</evidence>
<feature type="domain" description="PPM-type phosphatase" evidence="1">
    <location>
        <begin position="28"/>
        <end position="235"/>
    </location>
</feature>
<dbReference type="InterPro" id="IPR001932">
    <property type="entry name" value="PPM-type_phosphatase-like_dom"/>
</dbReference>
<reference evidence="2 3" key="1">
    <citation type="submission" date="2016-05" db="EMBL/GenBank/DDBJ databases">
        <title>Bacillus thuringiensis and Bacillus weihenstephanensis as novel biocontrol agents of wilt causing Verticillium species.</title>
        <authorList>
            <person name="Hollensteiner J."/>
            <person name="Wemheuer F."/>
            <person name="Harting R."/>
            <person name="Kolarzyk A."/>
            <person name="Diaz-Valerio S."/>
            <person name="Poehlein A."/>
            <person name="Brzuszkiewicz E."/>
            <person name="Nesemann K."/>
            <person name="Braus-Stromeyer S."/>
            <person name="Braus G."/>
            <person name="Daniel R."/>
            <person name="Liesegang H."/>
        </authorList>
    </citation>
    <scope>NUCLEOTIDE SEQUENCE [LARGE SCALE GENOMIC DNA]</scope>
    <source>
        <strain evidence="2 3">GOE8</strain>
    </source>
</reference>
<comment type="caution">
    <text evidence="2">The sequence shown here is derived from an EMBL/GenBank/DDBJ whole genome shotgun (WGS) entry which is preliminary data.</text>
</comment>
<dbReference type="SUPFAM" id="SSF81606">
    <property type="entry name" value="PP2C-like"/>
    <property type="match status" value="1"/>
</dbReference>
<gene>
    <name evidence="2" type="ORF">BWGOE8_36490</name>
</gene>
<evidence type="ECO:0000259" key="1">
    <source>
        <dbReference type="Pfam" id="PF13672"/>
    </source>
</evidence>
<dbReference type="AlphaFoldDB" id="A0A1E8B494"/>
<dbReference type="InterPro" id="IPR036457">
    <property type="entry name" value="PPM-type-like_dom_sf"/>
</dbReference>
<evidence type="ECO:0000313" key="3">
    <source>
        <dbReference type="Proteomes" id="UP000175706"/>
    </source>
</evidence>
<dbReference type="Pfam" id="PF13672">
    <property type="entry name" value="PP2C_2"/>
    <property type="match status" value="1"/>
</dbReference>
<organism evidence="2 3">
    <name type="scientific">Bacillus mycoides</name>
    <dbReference type="NCBI Taxonomy" id="1405"/>
    <lineage>
        <taxon>Bacteria</taxon>
        <taxon>Bacillati</taxon>
        <taxon>Bacillota</taxon>
        <taxon>Bacilli</taxon>
        <taxon>Bacillales</taxon>
        <taxon>Bacillaceae</taxon>
        <taxon>Bacillus</taxon>
        <taxon>Bacillus cereus group</taxon>
    </lineage>
</organism>